<reference evidence="1 2" key="1">
    <citation type="submission" date="2015-04" db="EMBL/GenBank/DDBJ databases">
        <title>The draft genome sequence of Erythrobacr gangjinensis K7-2.</title>
        <authorList>
            <person name="Zhuang L."/>
            <person name="Liu Y."/>
            <person name="Shao Z."/>
        </authorList>
    </citation>
    <scope>NUCLEOTIDE SEQUENCE [LARGE SCALE GENOMIC DNA]</scope>
    <source>
        <strain evidence="1 2">K7-2</strain>
    </source>
</reference>
<dbReference type="AlphaFoldDB" id="A0A0G9MS71"/>
<protein>
    <recommendedName>
        <fullName evidence="3">Elongation factor P</fullName>
    </recommendedName>
</protein>
<gene>
    <name evidence="1" type="ORF">AAW01_01700</name>
</gene>
<accession>A0A0G9MS71</accession>
<sequence length="110" mass="11729">MLAFAALGISAPAIADDDIGTIARGQYVCELPGDAGGPAGIAQPQESFRIESASRYSSPQGSGTYLRRGDRVIMTSGPRNGDSYRITGRGFLRKLENGEPGRLRCLRQGR</sequence>
<keyword evidence="2" id="KW-1185">Reference proteome</keyword>
<dbReference type="EMBL" id="LBHC01000001">
    <property type="protein sequence ID" value="KLE33602.1"/>
    <property type="molecule type" value="Genomic_DNA"/>
</dbReference>
<name>A0A0G9MS71_9SPHN</name>
<evidence type="ECO:0008006" key="3">
    <source>
        <dbReference type="Google" id="ProtNLM"/>
    </source>
</evidence>
<evidence type="ECO:0000313" key="2">
    <source>
        <dbReference type="Proteomes" id="UP000053070"/>
    </source>
</evidence>
<dbReference type="Proteomes" id="UP000053070">
    <property type="component" value="Unassembled WGS sequence"/>
</dbReference>
<comment type="caution">
    <text evidence="1">The sequence shown here is derived from an EMBL/GenBank/DDBJ whole genome shotgun (WGS) entry which is preliminary data.</text>
</comment>
<proteinExistence type="predicted"/>
<organism evidence="1 2">
    <name type="scientific">Aurantiacibacter gangjinensis</name>
    <dbReference type="NCBI Taxonomy" id="502682"/>
    <lineage>
        <taxon>Bacteria</taxon>
        <taxon>Pseudomonadati</taxon>
        <taxon>Pseudomonadota</taxon>
        <taxon>Alphaproteobacteria</taxon>
        <taxon>Sphingomonadales</taxon>
        <taxon>Erythrobacteraceae</taxon>
        <taxon>Aurantiacibacter</taxon>
    </lineage>
</organism>
<dbReference type="STRING" id="502682.BMF35_a1762"/>
<dbReference type="PATRIC" id="fig|502682.8.peg.350"/>
<evidence type="ECO:0000313" key="1">
    <source>
        <dbReference type="EMBL" id="KLE33602.1"/>
    </source>
</evidence>